<dbReference type="InterPro" id="IPR029058">
    <property type="entry name" value="AB_hydrolase_fold"/>
</dbReference>
<evidence type="ECO:0000256" key="1">
    <source>
        <dbReference type="SAM" id="MobiDB-lite"/>
    </source>
</evidence>
<feature type="chain" id="PRO_5038218845" evidence="2">
    <location>
        <begin position="20"/>
        <end position="343"/>
    </location>
</feature>
<gene>
    <name evidence="4" type="ORF">UBRO2_05369</name>
    <name evidence="3" type="ORF">UBRO_02134</name>
</gene>
<feature type="signal peptide" evidence="2">
    <location>
        <begin position="1"/>
        <end position="19"/>
    </location>
</feature>
<dbReference type="OrthoDB" id="4605274at2759"/>
<evidence type="ECO:0000256" key="2">
    <source>
        <dbReference type="SAM" id="SignalP"/>
    </source>
</evidence>
<evidence type="ECO:0000313" key="3">
    <source>
        <dbReference type="EMBL" id="SAM78769.1"/>
    </source>
</evidence>
<feature type="region of interest" description="Disordered" evidence="1">
    <location>
        <begin position="271"/>
        <end position="292"/>
    </location>
</feature>
<dbReference type="Proteomes" id="UP000658997">
    <property type="component" value="Unassembled WGS sequence"/>
</dbReference>
<evidence type="ECO:0000313" key="5">
    <source>
        <dbReference type="Proteomes" id="UP000179920"/>
    </source>
</evidence>
<evidence type="ECO:0000313" key="6">
    <source>
        <dbReference type="Proteomes" id="UP000658997"/>
    </source>
</evidence>
<dbReference type="Gene3D" id="3.40.50.1820">
    <property type="entry name" value="alpha/beta hydrolase"/>
    <property type="match status" value="1"/>
</dbReference>
<evidence type="ECO:0000313" key="4">
    <source>
        <dbReference type="EMBL" id="SYW84041.1"/>
    </source>
</evidence>
<dbReference type="EMBL" id="LT558119">
    <property type="protein sequence ID" value="SAM78769.1"/>
    <property type="molecule type" value="Genomic_DNA"/>
</dbReference>
<accession>A0A1K0H9H8</accession>
<reference evidence="5" key="2">
    <citation type="submission" date="2016-04" db="EMBL/GenBank/DDBJ databases">
        <authorList>
            <person name="Guldener U."/>
            <person name="Guldener U."/>
        </authorList>
    </citation>
    <scope>NUCLEOTIDE SEQUENCE [LARGE SCALE GENOMIC DNA]</scope>
    <source>
        <strain evidence="5">UB2112</strain>
    </source>
</reference>
<dbReference type="PANTHER" id="PTHR37574:SF1">
    <property type="entry name" value="LIPASE B"/>
    <property type="match status" value="1"/>
</dbReference>
<dbReference type="EMBL" id="ULHB01000162">
    <property type="protein sequence ID" value="SYW84041.1"/>
    <property type="molecule type" value="Genomic_DNA"/>
</dbReference>
<sequence length="343" mass="36246">MKLSTIVSLLALAASAVTASPLVKRLPQGFHPPFSTPKSLLDAGLTCQNGSPSSQSKPILLVPGTGATGKQSFDSNWIPLSAHLGYNPCWISPPPFMLNDSQINAEYIVNAVNILYAGSRSKKVPVLTWSQGGLAAQWALTFFPSIRSKVDRLMAFAPDYKGTIEAGLLNAVGLSPQSVWQQTAGSAFVTALQNAGGLNQIVPTTNLYSATDEIVQPQITNSPLDSSHLFNAKNIQAQSVCGPLFIIDHAGSLTSQFSYVVGKSALASPTGQAQSKDYGSSDCNPLPADPLSPQDKKEASALLLVAGANLVAGPKQNCEPDLKPYARRFAIGKRTCSGFVTRF</sequence>
<keyword evidence="6" id="KW-1185">Reference proteome</keyword>
<dbReference type="SUPFAM" id="SSF53474">
    <property type="entry name" value="alpha/beta-Hydrolases"/>
    <property type="match status" value="1"/>
</dbReference>
<dbReference type="Proteomes" id="UP000179920">
    <property type="component" value="Chromosome III"/>
</dbReference>
<name>A0A1K0H9H8_9BASI</name>
<dbReference type="SMR" id="A0A1K0H9H8"/>
<reference evidence="4" key="3">
    <citation type="submission" date="2018-08" db="EMBL/GenBank/DDBJ databases">
        <authorList>
            <person name="Guldener U."/>
        </authorList>
    </citation>
    <scope>NUCLEOTIDE SEQUENCE</scope>
    <source>
        <strain evidence="4">UB2</strain>
    </source>
</reference>
<dbReference type="InterPro" id="IPR053228">
    <property type="entry name" value="Stereospecific_Lipase"/>
</dbReference>
<reference evidence="3" key="1">
    <citation type="submission" date="2016-04" db="EMBL/GenBank/DDBJ databases">
        <authorList>
            <person name="Evans L.H."/>
            <person name="Alamgir A."/>
            <person name="Owens N."/>
            <person name="Weber N.D."/>
            <person name="Virtaneva K."/>
            <person name="Barbian K."/>
            <person name="Babar A."/>
            <person name="Rosenke K."/>
        </authorList>
    </citation>
    <scope>NUCLEOTIDE SEQUENCE</scope>
    <source>
        <strain evidence="3">UB2112</strain>
    </source>
</reference>
<proteinExistence type="predicted"/>
<dbReference type="AlphaFoldDB" id="A0A1K0H9H8"/>
<keyword evidence="2" id="KW-0732">Signal</keyword>
<dbReference type="PANTHER" id="PTHR37574">
    <property type="entry name" value="LIPASE B"/>
    <property type="match status" value="1"/>
</dbReference>
<organism evidence="3 5">
    <name type="scientific">Ustilago bromivora</name>
    <dbReference type="NCBI Taxonomy" id="307758"/>
    <lineage>
        <taxon>Eukaryota</taxon>
        <taxon>Fungi</taxon>
        <taxon>Dikarya</taxon>
        <taxon>Basidiomycota</taxon>
        <taxon>Ustilaginomycotina</taxon>
        <taxon>Ustilaginomycetes</taxon>
        <taxon>Ustilaginales</taxon>
        <taxon>Ustilaginaceae</taxon>
        <taxon>Ustilago</taxon>
    </lineage>
</organism>
<feature type="compositionally biased region" description="Polar residues" evidence="1">
    <location>
        <begin position="271"/>
        <end position="283"/>
    </location>
</feature>
<protein>
    <submittedName>
        <fullName evidence="3">Probable Lipase B</fullName>
    </submittedName>
</protein>